<dbReference type="AlphaFoldDB" id="A0AAV7WRM1"/>
<proteinExistence type="predicted"/>
<sequence length="107" mass="11300">MRNCLRLGNGTEHQNSEYVRAASGEGLRPVAGEGPGGAVDVRGPWRWRRALGRAGRGVWGTAVPLPAAPDLRASLGCPVRVPLARPEDFSPWGLISGFIGSWAPEGS</sequence>
<reference evidence="1" key="1">
    <citation type="journal article" date="2022" name="bioRxiv">
        <title>Sequencing and chromosome-scale assembly of the giantPleurodeles waltlgenome.</title>
        <authorList>
            <person name="Brown T."/>
            <person name="Elewa A."/>
            <person name="Iarovenko S."/>
            <person name="Subramanian E."/>
            <person name="Araus A.J."/>
            <person name="Petzold A."/>
            <person name="Susuki M."/>
            <person name="Suzuki K.-i.T."/>
            <person name="Hayashi T."/>
            <person name="Toyoda A."/>
            <person name="Oliveira C."/>
            <person name="Osipova E."/>
            <person name="Leigh N.D."/>
            <person name="Simon A."/>
            <person name="Yun M.H."/>
        </authorList>
    </citation>
    <scope>NUCLEOTIDE SEQUENCE</scope>
    <source>
        <strain evidence="1">20211129_DDA</strain>
        <tissue evidence="1">Liver</tissue>
    </source>
</reference>
<name>A0AAV7WRM1_PLEWA</name>
<keyword evidence="2" id="KW-1185">Reference proteome</keyword>
<dbReference type="EMBL" id="JANPWB010000001">
    <property type="protein sequence ID" value="KAJ1215426.1"/>
    <property type="molecule type" value="Genomic_DNA"/>
</dbReference>
<accession>A0AAV7WRM1</accession>
<organism evidence="1 2">
    <name type="scientific">Pleurodeles waltl</name>
    <name type="common">Iberian ribbed newt</name>
    <dbReference type="NCBI Taxonomy" id="8319"/>
    <lineage>
        <taxon>Eukaryota</taxon>
        <taxon>Metazoa</taxon>
        <taxon>Chordata</taxon>
        <taxon>Craniata</taxon>
        <taxon>Vertebrata</taxon>
        <taxon>Euteleostomi</taxon>
        <taxon>Amphibia</taxon>
        <taxon>Batrachia</taxon>
        <taxon>Caudata</taxon>
        <taxon>Salamandroidea</taxon>
        <taxon>Salamandridae</taxon>
        <taxon>Pleurodelinae</taxon>
        <taxon>Pleurodeles</taxon>
    </lineage>
</organism>
<gene>
    <name evidence="1" type="ORF">NDU88_003035</name>
</gene>
<evidence type="ECO:0000313" key="1">
    <source>
        <dbReference type="EMBL" id="KAJ1215426.1"/>
    </source>
</evidence>
<comment type="caution">
    <text evidence="1">The sequence shown here is derived from an EMBL/GenBank/DDBJ whole genome shotgun (WGS) entry which is preliminary data.</text>
</comment>
<evidence type="ECO:0000313" key="2">
    <source>
        <dbReference type="Proteomes" id="UP001066276"/>
    </source>
</evidence>
<dbReference type="Proteomes" id="UP001066276">
    <property type="component" value="Chromosome 1_1"/>
</dbReference>
<protein>
    <submittedName>
        <fullName evidence="1">Uncharacterized protein</fullName>
    </submittedName>
</protein>